<comment type="caution">
    <text evidence="2">The sequence shown here is derived from an EMBL/GenBank/DDBJ whole genome shotgun (WGS) entry which is preliminary data.</text>
</comment>
<name>A0A5B7HRH4_PORTR</name>
<gene>
    <name evidence="2" type="ORF">E2C01_069403</name>
</gene>
<evidence type="ECO:0000313" key="2">
    <source>
        <dbReference type="EMBL" id="MPC75020.1"/>
    </source>
</evidence>
<sequence>MSAKVTPSQYHLDGHEVTRDGGRKQCRTNIKNQPTSQPASKPARWRGVGHSPLPAGVRATYV</sequence>
<dbReference type="Proteomes" id="UP000324222">
    <property type="component" value="Unassembled WGS sequence"/>
</dbReference>
<protein>
    <submittedName>
        <fullName evidence="2">Uncharacterized protein</fullName>
    </submittedName>
</protein>
<feature type="compositionally biased region" description="Polar residues" evidence="1">
    <location>
        <begin position="27"/>
        <end position="39"/>
    </location>
</feature>
<feature type="compositionally biased region" description="Basic and acidic residues" evidence="1">
    <location>
        <begin position="12"/>
        <end position="23"/>
    </location>
</feature>
<feature type="region of interest" description="Disordered" evidence="1">
    <location>
        <begin position="1"/>
        <end position="62"/>
    </location>
</feature>
<evidence type="ECO:0000256" key="1">
    <source>
        <dbReference type="SAM" id="MobiDB-lite"/>
    </source>
</evidence>
<reference evidence="2 3" key="1">
    <citation type="submission" date="2019-05" db="EMBL/GenBank/DDBJ databases">
        <title>Another draft genome of Portunus trituberculatus and its Hox gene families provides insights of decapod evolution.</title>
        <authorList>
            <person name="Jeong J.-H."/>
            <person name="Song I."/>
            <person name="Kim S."/>
            <person name="Choi T."/>
            <person name="Kim D."/>
            <person name="Ryu S."/>
            <person name="Kim W."/>
        </authorList>
    </citation>
    <scope>NUCLEOTIDE SEQUENCE [LARGE SCALE GENOMIC DNA]</scope>
    <source>
        <tissue evidence="2">Muscle</tissue>
    </source>
</reference>
<proteinExistence type="predicted"/>
<organism evidence="2 3">
    <name type="scientific">Portunus trituberculatus</name>
    <name type="common">Swimming crab</name>
    <name type="synonym">Neptunus trituberculatus</name>
    <dbReference type="NCBI Taxonomy" id="210409"/>
    <lineage>
        <taxon>Eukaryota</taxon>
        <taxon>Metazoa</taxon>
        <taxon>Ecdysozoa</taxon>
        <taxon>Arthropoda</taxon>
        <taxon>Crustacea</taxon>
        <taxon>Multicrustacea</taxon>
        <taxon>Malacostraca</taxon>
        <taxon>Eumalacostraca</taxon>
        <taxon>Eucarida</taxon>
        <taxon>Decapoda</taxon>
        <taxon>Pleocyemata</taxon>
        <taxon>Brachyura</taxon>
        <taxon>Eubrachyura</taxon>
        <taxon>Portunoidea</taxon>
        <taxon>Portunidae</taxon>
        <taxon>Portuninae</taxon>
        <taxon>Portunus</taxon>
    </lineage>
</organism>
<evidence type="ECO:0000313" key="3">
    <source>
        <dbReference type="Proteomes" id="UP000324222"/>
    </source>
</evidence>
<accession>A0A5B7HRH4</accession>
<dbReference type="EMBL" id="VSRR010040193">
    <property type="protein sequence ID" value="MPC75020.1"/>
    <property type="molecule type" value="Genomic_DNA"/>
</dbReference>
<keyword evidence="3" id="KW-1185">Reference proteome</keyword>
<dbReference type="AlphaFoldDB" id="A0A5B7HRH4"/>